<dbReference type="AlphaFoldDB" id="C4XMF5"/>
<feature type="transmembrane region" description="Helical" evidence="8">
    <location>
        <begin position="198"/>
        <end position="217"/>
    </location>
</feature>
<sequence>MSSKNRFSIVCITFVALALRVYHLDNSSLWWDEIIAINSSGFPAESILQWTLFHEVHPPLFYFLLKGASLFGNSEIAFRSISVFAGIVGVVLMFFLVRRMFGVRMALLAAVALSVFPYHILLSRTPRPYALMVDFEIICMLFIVNYIKSDKVFWLVLLSFVNGIMCFIHYQGFFIVGAQGVFLVVYLFMQRRMSWKVLAWFILSSALFLIPSLFYIVKMLLAKDPMVIQATFRWFLEKFCSNMYVFFMEQWALIIVAACLCIFGCLMSMKIDNTLSLLLLTFVVVPVLMMISVRYGPFFNAWHLFFIIPILCIFASVGFSYLLRDFSPEFIASSLAILVVFVYSDKMYGKNVELGPNIIPMSYRKVATSLGEYGLNNKIVVVLNSAPKVALNWYFRNAMKDCCGEIGKLTASDSAAVINVVSTYDSRERNSPIIKTALAQHPVLITDTISSYEVSLPRHPYVTVQGSPYFLDVHASDGSIFQYAYSSEGLTLDATSEGRAVPVSFDVKGVQEYIVVPGKGVRFDSIVFAFDYVNQMPGGIIKVYIAENDGPFVPLKTSVGPDVDSGFACKFISNIPFEKLRFKIVIEPVAKPLTYYGPDVSVIGLHNIHFSAWENDKLGCQEKYISLLPVSKIGGSTISQEVIALDNVKKTMENGLEVFSPLDSAKAGVIRIAMPNPGRDIGFFPRSSTPQNHINIIQNGSTIANFYGGGSGWSPIGGKVSFIPLPENSKNILLDIVLHGADAQVWAAEGMFFY</sequence>
<dbReference type="GO" id="GO:0016763">
    <property type="term" value="F:pentosyltransferase activity"/>
    <property type="evidence" value="ECO:0007669"/>
    <property type="project" value="TreeGrafter"/>
</dbReference>
<evidence type="ECO:0000256" key="1">
    <source>
        <dbReference type="ARBA" id="ARBA00004651"/>
    </source>
</evidence>
<keyword evidence="2" id="KW-1003">Cell membrane</keyword>
<evidence type="ECO:0000313" key="11">
    <source>
        <dbReference type="Proteomes" id="UP000009071"/>
    </source>
</evidence>
<dbReference type="HOGENOM" id="CLU_369093_0_0_7"/>
<feature type="transmembrane region" description="Helical" evidence="8">
    <location>
        <begin position="243"/>
        <end position="263"/>
    </location>
</feature>
<keyword evidence="7 8" id="KW-0472">Membrane</keyword>
<evidence type="ECO:0000256" key="7">
    <source>
        <dbReference type="ARBA" id="ARBA00023136"/>
    </source>
</evidence>
<accession>C4XMF5</accession>
<dbReference type="PANTHER" id="PTHR33908:SF11">
    <property type="entry name" value="MEMBRANE PROTEIN"/>
    <property type="match status" value="1"/>
</dbReference>
<dbReference type="eggNOG" id="COG5305">
    <property type="taxonomic scope" value="Bacteria"/>
</dbReference>
<dbReference type="Proteomes" id="UP000009071">
    <property type="component" value="Chromosome"/>
</dbReference>
<proteinExistence type="predicted"/>
<evidence type="ECO:0000256" key="8">
    <source>
        <dbReference type="SAM" id="Phobius"/>
    </source>
</evidence>
<gene>
    <name evidence="10" type="ordered locus">DMR_14210</name>
</gene>
<feature type="transmembrane region" description="Helical" evidence="8">
    <location>
        <begin position="153"/>
        <end position="186"/>
    </location>
</feature>
<dbReference type="InterPro" id="IPR050297">
    <property type="entry name" value="LipidA_mod_glycosyltrf_83"/>
</dbReference>
<evidence type="ECO:0000259" key="9">
    <source>
        <dbReference type="Pfam" id="PF13231"/>
    </source>
</evidence>
<reference evidence="10 11" key="1">
    <citation type="journal article" date="2009" name="Genome Res.">
        <title>Whole genome sequence of Desulfovibrio magneticus strain RS-1 revealed common gene clusters in magnetotactic bacteria.</title>
        <authorList>
            <person name="Nakazawa H."/>
            <person name="Arakaki A."/>
            <person name="Narita-Yamada S."/>
            <person name="Yashiro I."/>
            <person name="Jinno K."/>
            <person name="Aoki N."/>
            <person name="Tsuruyama A."/>
            <person name="Okamura Y."/>
            <person name="Tanikawa S."/>
            <person name="Fujita N."/>
            <person name="Takeyama H."/>
            <person name="Matsunaga T."/>
        </authorList>
    </citation>
    <scope>NUCLEOTIDE SEQUENCE [LARGE SCALE GENOMIC DNA]</scope>
    <source>
        <strain evidence="11">ATCC 700980 / DSM 13731 / RS-1</strain>
    </source>
</reference>
<evidence type="ECO:0000313" key="10">
    <source>
        <dbReference type="EMBL" id="BAH74912.1"/>
    </source>
</evidence>
<dbReference type="Pfam" id="PF13231">
    <property type="entry name" value="PMT_2"/>
    <property type="match status" value="1"/>
</dbReference>
<evidence type="ECO:0000256" key="5">
    <source>
        <dbReference type="ARBA" id="ARBA00022692"/>
    </source>
</evidence>
<dbReference type="PANTHER" id="PTHR33908">
    <property type="entry name" value="MANNOSYLTRANSFERASE YKCB-RELATED"/>
    <property type="match status" value="1"/>
</dbReference>
<keyword evidence="11" id="KW-1185">Reference proteome</keyword>
<feature type="transmembrane region" description="Helical" evidence="8">
    <location>
        <begin position="301"/>
        <end position="323"/>
    </location>
</feature>
<dbReference type="RefSeq" id="WP_015860122.1">
    <property type="nucleotide sequence ID" value="NC_012796.1"/>
</dbReference>
<dbReference type="OrthoDB" id="5437149at2"/>
<dbReference type="EMBL" id="AP010904">
    <property type="protein sequence ID" value="BAH74912.1"/>
    <property type="molecule type" value="Genomic_DNA"/>
</dbReference>
<feature type="transmembrane region" description="Helical" evidence="8">
    <location>
        <begin position="77"/>
        <end position="97"/>
    </location>
</feature>
<feature type="transmembrane region" description="Helical" evidence="8">
    <location>
        <begin position="103"/>
        <end position="122"/>
    </location>
</feature>
<evidence type="ECO:0000256" key="4">
    <source>
        <dbReference type="ARBA" id="ARBA00022679"/>
    </source>
</evidence>
<dbReference type="STRING" id="573370.DMR_14210"/>
<dbReference type="InterPro" id="IPR038731">
    <property type="entry name" value="RgtA/B/C-like"/>
</dbReference>
<organism evidence="10 11">
    <name type="scientific">Solidesulfovibrio magneticus (strain ATCC 700980 / DSM 13731 / RS-1)</name>
    <name type="common">Desulfovibrio magneticus</name>
    <dbReference type="NCBI Taxonomy" id="573370"/>
    <lineage>
        <taxon>Bacteria</taxon>
        <taxon>Pseudomonadati</taxon>
        <taxon>Thermodesulfobacteriota</taxon>
        <taxon>Desulfovibrionia</taxon>
        <taxon>Desulfovibrionales</taxon>
        <taxon>Desulfovibrionaceae</taxon>
        <taxon>Solidesulfovibrio</taxon>
    </lineage>
</organism>
<keyword evidence="3" id="KW-0328">Glycosyltransferase</keyword>
<evidence type="ECO:0000256" key="2">
    <source>
        <dbReference type="ARBA" id="ARBA00022475"/>
    </source>
</evidence>
<dbReference type="GO" id="GO:0005886">
    <property type="term" value="C:plasma membrane"/>
    <property type="evidence" value="ECO:0007669"/>
    <property type="project" value="UniProtKB-SubCell"/>
</dbReference>
<keyword evidence="4" id="KW-0808">Transferase</keyword>
<name>C4XMF5_SOLM1</name>
<keyword evidence="6 8" id="KW-1133">Transmembrane helix</keyword>
<dbReference type="GO" id="GO:0009103">
    <property type="term" value="P:lipopolysaccharide biosynthetic process"/>
    <property type="evidence" value="ECO:0007669"/>
    <property type="project" value="UniProtKB-ARBA"/>
</dbReference>
<protein>
    <submittedName>
        <fullName evidence="10">Hypothetical membrane protein</fullName>
    </submittedName>
</protein>
<evidence type="ECO:0000256" key="6">
    <source>
        <dbReference type="ARBA" id="ARBA00022989"/>
    </source>
</evidence>
<keyword evidence="5 8" id="KW-0812">Transmembrane</keyword>
<feature type="domain" description="Glycosyltransferase RgtA/B/C/D-like" evidence="9">
    <location>
        <begin position="57"/>
        <end position="211"/>
    </location>
</feature>
<dbReference type="KEGG" id="dma:DMR_14210"/>
<comment type="subcellular location">
    <subcellularLocation>
        <location evidence="1">Cell membrane</location>
        <topology evidence="1">Multi-pass membrane protein</topology>
    </subcellularLocation>
</comment>
<feature type="transmembrane region" description="Helical" evidence="8">
    <location>
        <begin position="330"/>
        <end position="348"/>
    </location>
</feature>
<feature type="transmembrane region" description="Helical" evidence="8">
    <location>
        <begin position="275"/>
        <end position="295"/>
    </location>
</feature>
<evidence type="ECO:0000256" key="3">
    <source>
        <dbReference type="ARBA" id="ARBA00022676"/>
    </source>
</evidence>